<gene>
    <name evidence="2" type="ORF">SAMN05660236_0721</name>
</gene>
<organism evidence="2 3">
    <name type="scientific">Ohtaekwangia koreensis</name>
    <dbReference type="NCBI Taxonomy" id="688867"/>
    <lineage>
        <taxon>Bacteria</taxon>
        <taxon>Pseudomonadati</taxon>
        <taxon>Bacteroidota</taxon>
        <taxon>Cytophagia</taxon>
        <taxon>Cytophagales</taxon>
        <taxon>Fulvivirgaceae</taxon>
        <taxon>Ohtaekwangia</taxon>
    </lineage>
</organism>
<proteinExistence type="predicted"/>
<dbReference type="EMBL" id="FUZU01000001">
    <property type="protein sequence ID" value="SKC46045.1"/>
    <property type="molecule type" value="Genomic_DNA"/>
</dbReference>
<name>A0A1T5J3L7_9BACT</name>
<keyword evidence="3" id="KW-1185">Reference proteome</keyword>
<evidence type="ECO:0000313" key="2">
    <source>
        <dbReference type="EMBL" id="SKC46045.1"/>
    </source>
</evidence>
<sequence length="106" mass="12169">MEKKLIIRFLNEKRRGAYNVLVEFYASQIFYLSKTMALTLIEEDLEKEGSPIKLSYFSLARAMSRYKKKHPKLSMSGTNPASAFKDAHELKEGQSSPIMINLPPKK</sequence>
<dbReference type="STRING" id="688867.SAMN05660236_0721"/>
<reference evidence="2 3" key="1">
    <citation type="submission" date="2017-02" db="EMBL/GenBank/DDBJ databases">
        <authorList>
            <person name="Peterson S.W."/>
        </authorList>
    </citation>
    <scope>NUCLEOTIDE SEQUENCE [LARGE SCALE GENOMIC DNA]</scope>
    <source>
        <strain evidence="2 3">DSM 25262</strain>
    </source>
</reference>
<feature type="region of interest" description="Disordered" evidence="1">
    <location>
        <begin position="87"/>
        <end position="106"/>
    </location>
</feature>
<evidence type="ECO:0000313" key="3">
    <source>
        <dbReference type="Proteomes" id="UP000190961"/>
    </source>
</evidence>
<accession>A0A1T5J3L7</accession>
<dbReference type="RefSeq" id="WP_079685324.1">
    <property type="nucleotide sequence ID" value="NZ_FUZU01000001.1"/>
</dbReference>
<dbReference type="Proteomes" id="UP000190961">
    <property type="component" value="Unassembled WGS sequence"/>
</dbReference>
<dbReference type="OrthoDB" id="9841798at2"/>
<protein>
    <submittedName>
        <fullName evidence="2">Uncharacterized protein</fullName>
    </submittedName>
</protein>
<dbReference type="AlphaFoldDB" id="A0A1T5J3L7"/>
<evidence type="ECO:0000256" key="1">
    <source>
        <dbReference type="SAM" id="MobiDB-lite"/>
    </source>
</evidence>